<comment type="caution">
    <text evidence="2">The sequence shown here is derived from an EMBL/GenBank/DDBJ whole genome shotgun (WGS) entry which is preliminary data.</text>
</comment>
<organism evidence="2 3">
    <name type="scientific">Nocardioides malaquae</name>
    <dbReference type="NCBI Taxonomy" id="2773426"/>
    <lineage>
        <taxon>Bacteria</taxon>
        <taxon>Bacillati</taxon>
        <taxon>Actinomycetota</taxon>
        <taxon>Actinomycetes</taxon>
        <taxon>Propionibacteriales</taxon>
        <taxon>Nocardioidaceae</taxon>
        <taxon>Nocardioides</taxon>
    </lineage>
</organism>
<comment type="similarity">
    <text evidence="1">Belongs to the WXG100 family.</text>
</comment>
<reference evidence="2 3" key="1">
    <citation type="submission" date="2020-10" db="EMBL/GenBank/DDBJ databases">
        <title>Nocardioides sp. isolated from sludge.</title>
        <authorList>
            <person name="Zhang X."/>
        </authorList>
    </citation>
    <scope>NUCLEOTIDE SEQUENCE [LARGE SCALE GENOMIC DNA]</scope>
    <source>
        <strain evidence="2 3">Y6</strain>
    </source>
</reference>
<evidence type="ECO:0000313" key="2">
    <source>
        <dbReference type="EMBL" id="MBE7324049.1"/>
    </source>
</evidence>
<gene>
    <name evidence="2" type="ORF">IEQ44_05230</name>
</gene>
<proteinExistence type="inferred from homology"/>
<dbReference type="Gene3D" id="1.10.287.1060">
    <property type="entry name" value="ESAT-6-like"/>
    <property type="match status" value="1"/>
</dbReference>
<dbReference type="RefSeq" id="WP_193637388.1">
    <property type="nucleotide sequence ID" value="NZ_JADCSA010000004.1"/>
</dbReference>
<keyword evidence="3" id="KW-1185">Reference proteome</keyword>
<evidence type="ECO:0000313" key="3">
    <source>
        <dbReference type="Proteomes" id="UP000756387"/>
    </source>
</evidence>
<name>A0ABR9RR54_9ACTN</name>
<accession>A0ABR9RR54</accession>
<dbReference type="Pfam" id="PF06013">
    <property type="entry name" value="WXG100"/>
    <property type="match status" value="1"/>
</dbReference>
<dbReference type="SUPFAM" id="SSF140453">
    <property type="entry name" value="EsxAB dimer-like"/>
    <property type="match status" value="1"/>
</dbReference>
<dbReference type="NCBIfam" id="TIGR03930">
    <property type="entry name" value="WXG100_ESAT6"/>
    <property type="match status" value="1"/>
</dbReference>
<dbReference type="EMBL" id="JADCSA010000004">
    <property type="protein sequence ID" value="MBE7324049.1"/>
    <property type="molecule type" value="Genomic_DNA"/>
</dbReference>
<protein>
    <recommendedName>
        <fullName evidence="1">ESAT-6-like protein</fullName>
    </recommendedName>
</protein>
<sequence length="108" mass="11349">MNQMAPAGGLVAEEGVLAAASETVLRARVDVLSLSSKLETEITELGASWSGEGARAFAQLHRTWQDKQRRVVGALDNLAAALDETGRDTSATDAAQADVSRLLVSRLG</sequence>
<evidence type="ECO:0000256" key="1">
    <source>
        <dbReference type="RuleBase" id="RU362001"/>
    </source>
</evidence>
<dbReference type="InterPro" id="IPR036689">
    <property type="entry name" value="ESAT-6-like_sf"/>
</dbReference>
<dbReference type="Proteomes" id="UP000756387">
    <property type="component" value="Unassembled WGS sequence"/>
</dbReference>
<dbReference type="InterPro" id="IPR010310">
    <property type="entry name" value="T7SS_ESAT-6-like"/>
</dbReference>